<protein>
    <submittedName>
        <fullName evidence="1">Uncharacterized protein</fullName>
    </submittedName>
</protein>
<accession>A0A137NVU3</accession>
<reference evidence="1 2" key="1">
    <citation type="journal article" date="2015" name="Genome Biol. Evol.">
        <title>Phylogenomic analyses indicate that early fungi evolved digesting cell walls of algal ancestors of land plants.</title>
        <authorList>
            <person name="Chang Y."/>
            <person name="Wang S."/>
            <person name="Sekimoto S."/>
            <person name="Aerts A.L."/>
            <person name="Choi C."/>
            <person name="Clum A."/>
            <person name="LaButti K.M."/>
            <person name="Lindquist E.A."/>
            <person name="Yee Ngan C."/>
            <person name="Ohm R.A."/>
            <person name="Salamov A.A."/>
            <person name="Grigoriev I.V."/>
            <person name="Spatafora J.W."/>
            <person name="Berbee M.L."/>
        </authorList>
    </citation>
    <scope>NUCLEOTIDE SEQUENCE [LARGE SCALE GENOMIC DNA]</scope>
    <source>
        <strain evidence="1 2">NRRL 28638</strain>
    </source>
</reference>
<sequence length="120" mass="14314">MEYKISVCSKLPTAKDYAYCEYEFRYYDQNKTLKCCEENQVKCIRDIIHANPNNFNYCLSLNQRFDDITLLGRDKLLSCCNNENYRSPIRINQTIYLFNSTLTFEAWNSEQLHFKSCVKC</sequence>
<dbReference type="Proteomes" id="UP000070444">
    <property type="component" value="Unassembled WGS sequence"/>
</dbReference>
<proteinExistence type="predicted"/>
<organism evidence="1 2">
    <name type="scientific">Conidiobolus coronatus (strain ATCC 28846 / CBS 209.66 / NRRL 28638)</name>
    <name type="common">Delacroixia coronata</name>
    <dbReference type="NCBI Taxonomy" id="796925"/>
    <lineage>
        <taxon>Eukaryota</taxon>
        <taxon>Fungi</taxon>
        <taxon>Fungi incertae sedis</taxon>
        <taxon>Zoopagomycota</taxon>
        <taxon>Entomophthoromycotina</taxon>
        <taxon>Entomophthoromycetes</taxon>
        <taxon>Entomophthorales</taxon>
        <taxon>Ancylistaceae</taxon>
        <taxon>Conidiobolus</taxon>
    </lineage>
</organism>
<dbReference type="AlphaFoldDB" id="A0A137NVU3"/>
<gene>
    <name evidence="1" type="ORF">CONCODRAFT_11374</name>
</gene>
<evidence type="ECO:0000313" key="2">
    <source>
        <dbReference type="Proteomes" id="UP000070444"/>
    </source>
</evidence>
<name>A0A137NVU3_CONC2</name>
<evidence type="ECO:0000313" key="1">
    <source>
        <dbReference type="EMBL" id="KXN66724.1"/>
    </source>
</evidence>
<dbReference type="EMBL" id="KQ964695">
    <property type="protein sequence ID" value="KXN66724.1"/>
    <property type="molecule type" value="Genomic_DNA"/>
</dbReference>
<keyword evidence="2" id="KW-1185">Reference proteome</keyword>